<protein>
    <submittedName>
        <fullName evidence="2">Uncharacterized protein</fullName>
    </submittedName>
</protein>
<dbReference type="Proteomes" id="UP001161094">
    <property type="component" value="Unassembled WGS sequence"/>
</dbReference>
<evidence type="ECO:0000313" key="2">
    <source>
        <dbReference type="EMBL" id="MDH0736685.1"/>
    </source>
</evidence>
<feature type="transmembrane region" description="Helical" evidence="1">
    <location>
        <begin position="88"/>
        <end position="108"/>
    </location>
</feature>
<accession>A0AA42IWX8</accession>
<feature type="transmembrane region" description="Helical" evidence="1">
    <location>
        <begin position="36"/>
        <end position="58"/>
    </location>
</feature>
<evidence type="ECO:0000256" key="1">
    <source>
        <dbReference type="SAM" id="Phobius"/>
    </source>
</evidence>
<sequence length="198" mass="20876">MQEKALRDALTQAKTLGGRLVAMAAPAAARVNRGDAVGALLFLLATTVFSVITVRMMGSNASLSFYDLLRLQNGGSAQGAMAGEASGAGIYALLWLLAVVGPLLPSLMPQRAARLGYFLPLVLWGIALAGVVSQVRELMEATRQFAGFMGNSRASRNMAGDMASTLWSSLSFGFGFYLSLAIVAGFTIRGIAVLRRRA</sequence>
<keyword evidence="1" id="KW-0472">Membrane</keyword>
<feature type="transmembrane region" description="Helical" evidence="1">
    <location>
        <begin position="115"/>
        <end position="135"/>
    </location>
</feature>
<keyword evidence="1" id="KW-0812">Transmembrane</keyword>
<dbReference type="AlphaFoldDB" id="A0AA42IWX8"/>
<comment type="caution">
    <text evidence="2">The sequence shown here is derived from an EMBL/GenBank/DDBJ whole genome shotgun (WGS) entry which is preliminary data.</text>
</comment>
<dbReference type="RefSeq" id="WP_259250875.1">
    <property type="nucleotide sequence ID" value="NZ_CBFGSQ010000029.1"/>
</dbReference>
<keyword evidence="1" id="KW-1133">Transmembrane helix</keyword>
<organism evidence="2 3">
    <name type="scientific">Achromobacter spanius</name>
    <dbReference type="NCBI Taxonomy" id="217203"/>
    <lineage>
        <taxon>Bacteria</taxon>
        <taxon>Pseudomonadati</taxon>
        <taxon>Pseudomonadota</taxon>
        <taxon>Betaproteobacteria</taxon>
        <taxon>Burkholderiales</taxon>
        <taxon>Alcaligenaceae</taxon>
        <taxon>Achromobacter</taxon>
    </lineage>
</organism>
<name>A0AA42IWX8_9BURK</name>
<gene>
    <name evidence="2" type="ORF">N5D93_12770</name>
</gene>
<proteinExistence type="predicted"/>
<dbReference type="EMBL" id="JAOCDZ010000008">
    <property type="protein sequence ID" value="MDH0736685.1"/>
    <property type="molecule type" value="Genomic_DNA"/>
</dbReference>
<evidence type="ECO:0000313" key="3">
    <source>
        <dbReference type="Proteomes" id="UP001161094"/>
    </source>
</evidence>
<reference evidence="2" key="1">
    <citation type="submission" date="2022-09" db="EMBL/GenBank/DDBJ databases">
        <title>Intensive care unit water sources are persistently colonized with multi-drug resistant bacteria and are the site of extensive horizontal gene transfer of antibiotic resistance genes.</title>
        <authorList>
            <person name="Diorio-Toth L."/>
        </authorList>
    </citation>
    <scope>NUCLEOTIDE SEQUENCE</scope>
    <source>
        <strain evidence="2">GD03843</strain>
    </source>
</reference>
<feature type="transmembrane region" description="Helical" evidence="1">
    <location>
        <begin position="174"/>
        <end position="194"/>
    </location>
</feature>